<feature type="transmembrane region" description="Helical" evidence="1">
    <location>
        <begin position="144"/>
        <end position="165"/>
    </location>
</feature>
<sequence length="301" mass="34526">MKSRILAFILLLSSSAFAQLSFKAEVDTNQIKLGEPIQLELSAKVPKAAEYTWPLFESGQNGIEIIESGKLDSLIEGDWIQLHQTFTLTSFDSGEVEIPALELSVENEEVQRSSPIAILVYFPEIKAEQDYFDIKAPREIPFNYWLLVYWGLGAAGLAALIYYLWKFWQKRKNQDEKQVEEIQIPPIEWALEELNKLEARGLWQNGKAKAYFSELDEILKIFLERKFGLKALESTAEELIVKIKPLCKEDRHFNNLKNSLRLSAMVKFARQQSLPEENVQALEAVRDFVNSQEAPKLEADV</sequence>
<dbReference type="Pfam" id="PF13584">
    <property type="entry name" value="BatD"/>
    <property type="match status" value="1"/>
</dbReference>
<dbReference type="EMBL" id="CP060139">
    <property type="protein sequence ID" value="QNR22606.1"/>
    <property type="molecule type" value="Genomic_DNA"/>
</dbReference>
<keyword evidence="1" id="KW-1133">Transmembrane helix</keyword>
<proteinExistence type="predicted"/>
<feature type="chain" id="PRO_5028828844" evidence="2">
    <location>
        <begin position="19"/>
        <end position="301"/>
    </location>
</feature>
<gene>
    <name evidence="3" type="ORF">H4K34_09415</name>
</gene>
<accession>A0A7H0VA58</accession>
<keyword evidence="4" id="KW-1185">Reference proteome</keyword>
<name>A0A7H0VA58_9FLAO</name>
<keyword evidence="2" id="KW-0732">Signal</keyword>
<feature type="signal peptide" evidence="2">
    <location>
        <begin position="1"/>
        <end position="18"/>
    </location>
</feature>
<organism evidence="3 4">
    <name type="scientific">Croceimicrobium hydrocarbonivorans</name>
    <dbReference type="NCBI Taxonomy" id="2761580"/>
    <lineage>
        <taxon>Bacteria</taxon>
        <taxon>Pseudomonadati</taxon>
        <taxon>Bacteroidota</taxon>
        <taxon>Flavobacteriia</taxon>
        <taxon>Flavobacteriales</taxon>
        <taxon>Owenweeksiaceae</taxon>
        <taxon>Croceimicrobium</taxon>
    </lineage>
</organism>
<dbReference type="RefSeq" id="WP_210757172.1">
    <property type="nucleotide sequence ID" value="NZ_CP060139.1"/>
</dbReference>
<evidence type="ECO:0000313" key="3">
    <source>
        <dbReference type="EMBL" id="QNR22606.1"/>
    </source>
</evidence>
<evidence type="ECO:0000256" key="1">
    <source>
        <dbReference type="SAM" id="Phobius"/>
    </source>
</evidence>
<dbReference type="AlphaFoldDB" id="A0A7H0VA58"/>
<keyword evidence="1" id="KW-0472">Membrane</keyword>
<dbReference type="Proteomes" id="UP000516305">
    <property type="component" value="Chromosome"/>
</dbReference>
<evidence type="ECO:0000313" key="4">
    <source>
        <dbReference type="Proteomes" id="UP000516305"/>
    </source>
</evidence>
<dbReference type="InterPro" id="IPR025738">
    <property type="entry name" value="BatD"/>
</dbReference>
<keyword evidence="1" id="KW-0812">Transmembrane</keyword>
<protein>
    <submittedName>
        <fullName evidence="3">BatD family protein</fullName>
    </submittedName>
</protein>
<dbReference type="KEGG" id="chyd:H4K34_09415"/>
<reference evidence="3 4" key="1">
    <citation type="submission" date="2020-08" db="EMBL/GenBank/DDBJ databases">
        <title>Croceimicrobium hydrocarbonivorans gen. nov., sp. nov., a novel marine bacterium isolated from a bacterial consortium that degrades polyethylene terephthalate.</title>
        <authorList>
            <person name="Liu R."/>
        </authorList>
    </citation>
    <scope>NUCLEOTIDE SEQUENCE [LARGE SCALE GENOMIC DNA]</scope>
    <source>
        <strain evidence="3 4">A20-9</strain>
    </source>
</reference>
<evidence type="ECO:0000256" key="2">
    <source>
        <dbReference type="SAM" id="SignalP"/>
    </source>
</evidence>